<dbReference type="Proteomes" id="UP000735302">
    <property type="component" value="Unassembled WGS sequence"/>
</dbReference>
<evidence type="ECO:0000313" key="2">
    <source>
        <dbReference type="Proteomes" id="UP000735302"/>
    </source>
</evidence>
<evidence type="ECO:0000313" key="1">
    <source>
        <dbReference type="EMBL" id="GFN73874.1"/>
    </source>
</evidence>
<dbReference type="EMBL" id="BLXT01000045">
    <property type="protein sequence ID" value="GFN73874.1"/>
    <property type="molecule type" value="Genomic_DNA"/>
</dbReference>
<keyword evidence="2" id="KW-1185">Reference proteome</keyword>
<proteinExistence type="predicted"/>
<dbReference type="AlphaFoldDB" id="A0AAV3XSI4"/>
<reference evidence="1 2" key="1">
    <citation type="journal article" date="2021" name="Elife">
        <title>Chloroplast acquisition without the gene transfer in kleptoplastic sea slugs, Plakobranchus ocellatus.</title>
        <authorList>
            <person name="Maeda T."/>
            <person name="Takahashi S."/>
            <person name="Yoshida T."/>
            <person name="Shimamura S."/>
            <person name="Takaki Y."/>
            <person name="Nagai Y."/>
            <person name="Toyoda A."/>
            <person name="Suzuki Y."/>
            <person name="Arimoto A."/>
            <person name="Ishii H."/>
            <person name="Satoh N."/>
            <person name="Nishiyama T."/>
            <person name="Hasebe M."/>
            <person name="Maruyama T."/>
            <person name="Minagawa J."/>
            <person name="Obokata J."/>
            <person name="Shigenobu S."/>
        </authorList>
    </citation>
    <scope>NUCLEOTIDE SEQUENCE [LARGE SCALE GENOMIC DNA]</scope>
</reference>
<accession>A0AAV3XSI4</accession>
<gene>
    <name evidence="1" type="ORF">PoB_000038000</name>
</gene>
<protein>
    <recommendedName>
        <fullName evidence="3">Late endosomal/lysosomal adaptor and MAPK and MTOR activator 5</fullName>
    </recommendedName>
</protein>
<name>A0AAV3XSI4_9GAST</name>
<evidence type="ECO:0008006" key="3">
    <source>
        <dbReference type="Google" id="ProtNLM"/>
    </source>
</evidence>
<comment type="caution">
    <text evidence="1">The sequence shown here is derived from an EMBL/GenBank/DDBJ whole genome shotgun (WGS) entry which is preliminary data.</text>
</comment>
<sequence length="231" mass="25441">MAQKETNKKGRPEEEDRDTACSIVVTLLKENDNEQLTCAASSQGTCLSGGSSDSFIQFVVDNVDHDFRTLEGLGTCHGMGIIGAATPNEKLSSLTRRDISVTALQISTFGQIIVHFFSPSKTDISLKRNRHSHKRFREKVTSRITGVYILYLQDWIDTICHLQSETWGWQLSSASPTCSRASVENDLATARHTVGQSVARAENLDLSVPKHVETANESAAYKLSLSPDCDH</sequence>
<organism evidence="1 2">
    <name type="scientific">Plakobranchus ocellatus</name>
    <dbReference type="NCBI Taxonomy" id="259542"/>
    <lineage>
        <taxon>Eukaryota</taxon>
        <taxon>Metazoa</taxon>
        <taxon>Spiralia</taxon>
        <taxon>Lophotrochozoa</taxon>
        <taxon>Mollusca</taxon>
        <taxon>Gastropoda</taxon>
        <taxon>Heterobranchia</taxon>
        <taxon>Euthyneura</taxon>
        <taxon>Panpulmonata</taxon>
        <taxon>Sacoglossa</taxon>
        <taxon>Placobranchoidea</taxon>
        <taxon>Plakobranchidae</taxon>
        <taxon>Plakobranchus</taxon>
    </lineage>
</organism>